<dbReference type="InterPro" id="IPR029069">
    <property type="entry name" value="HotDog_dom_sf"/>
</dbReference>
<evidence type="ECO:0000259" key="3">
    <source>
        <dbReference type="Pfam" id="PF03061"/>
    </source>
</evidence>
<proteinExistence type="inferred from homology"/>
<accession>A0A7D6ZND6</accession>
<keyword evidence="2" id="KW-0378">Hydrolase</keyword>
<reference evidence="4 5" key="1">
    <citation type="submission" date="2020-07" db="EMBL/GenBank/DDBJ databases">
        <authorList>
            <person name="Zhuang K."/>
            <person name="Ran Y."/>
        </authorList>
    </citation>
    <scope>NUCLEOTIDE SEQUENCE [LARGE SCALE GENOMIC DNA]</scope>
    <source>
        <strain evidence="4 5">WCH-YHL-001</strain>
    </source>
</reference>
<evidence type="ECO:0000313" key="5">
    <source>
        <dbReference type="Proteomes" id="UP000515512"/>
    </source>
</evidence>
<dbReference type="Gene3D" id="3.10.129.10">
    <property type="entry name" value="Hotdog Thioesterase"/>
    <property type="match status" value="1"/>
</dbReference>
<dbReference type="Proteomes" id="UP000515512">
    <property type="component" value="Chromosome"/>
</dbReference>
<dbReference type="Pfam" id="PF03061">
    <property type="entry name" value="4HBT"/>
    <property type="match status" value="1"/>
</dbReference>
<organism evidence="4 5">
    <name type="scientific">Nocardia huaxiensis</name>
    <dbReference type="NCBI Taxonomy" id="2755382"/>
    <lineage>
        <taxon>Bacteria</taxon>
        <taxon>Bacillati</taxon>
        <taxon>Actinomycetota</taxon>
        <taxon>Actinomycetes</taxon>
        <taxon>Mycobacteriales</taxon>
        <taxon>Nocardiaceae</taxon>
        <taxon>Nocardia</taxon>
    </lineage>
</organism>
<sequence>MGVTGEGALSERMGIEVLEAAATRTVLRMPVAGNTQPYGLLHGGASCVLAETAASISAALHAGPDRAAVGIELNASHHRSATSGAVTAVATRVHGGRSVVTYEVRIHDTTNRPICTARVTCLIRDSSHSALPAPPTWA</sequence>
<dbReference type="InterPro" id="IPR006683">
    <property type="entry name" value="Thioestr_dom"/>
</dbReference>
<evidence type="ECO:0000256" key="2">
    <source>
        <dbReference type="ARBA" id="ARBA00022801"/>
    </source>
</evidence>
<dbReference type="SUPFAM" id="SSF54637">
    <property type="entry name" value="Thioesterase/thiol ester dehydrase-isomerase"/>
    <property type="match status" value="1"/>
</dbReference>
<dbReference type="NCBIfam" id="TIGR00369">
    <property type="entry name" value="unchar_dom_1"/>
    <property type="match status" value="1"/>
</dbReference>
<dbReference type="PANTHER" id="PTHR43240">
    <property type="entry name" value="1,4-DIHYDROXY-2-NAPHTHOYL-COA THIOESTERASE 1"/>
    <property type="match status" value="1"/>
</dbReference>
<dbReference type="KEGG" id="nhu:H0264_30795"/>
<dbReference type="GO" id="GO:0005829">
    <property type="term" value="C:cytosol"/>
    <property type="evidence" value="ECO:0007669"/>
    <property type="project" value="TreeGrafter"/>
</dbReference>
<dbReference type="PANTHER" id="PTHR43240:SF5">
    <property type="entry name" value="1,4-DIHYDROXY-2-NAPHTHOYL-COA THIOESTERASE 1"/>
    <property type="match status" value="1"/>
</dbReference>
<evidence type="ECO:0000256" key="1">
    <source>
        <dbReference type="ARBA" id="ARBA00008324"/>
    </source>
</evidence>
<dbReference type="AlphaFoldDB" id="A0A7D6ZND6"/>
<gene>
    <name evidence="4" type="ORF">H0264_30795</name>
</gene>
<keyword evidence="5" id="KW-1185">Reference proteome</keyword>
<dbReference type="EMBL" id="CP059399">
    <property type="protein sequence ID" value="QLY34787.1"/>
    <property type="molecule type" value="Genomic_DNA"/>
</dbReference>
<dbReference type="CDD" id="cd03443">
    <property type="entry name" value="PaaI_thioesterase"/>
    <property type="match status" value="1"/>
</dbReference>
<feature type="domain" description="Thioesterase" evidence="3">
    <location>
        <begin position="38"/>
        <end position="113"/>
    </location>
</feature>
<evidence type="ECO:0000313" key="4">
    <source>
        <dbReference type="EMBL" id="QLY34787.1"/>
    </source>
</evidence>
<protein>
    <submittedName>
        <fullName evidence="4">PaaI family thioesterase</fullName>
    </submittedName>
</protein>
<name>A0A7D6ZND6_9NOCA</name>
<comment type="similarity">
    <text evidence="1">Belongs to the thioesterase PaaI family.</text>
</comment>
<dbReference type="InterPro" id="IPR003736">
    <property type="entry name" value="PAAI_dom"/>
</dbReference>
<dbReference type="GO" id="GO:0061522">
    <property type="term" value="F:1,4-dihydroxy-2-naphthoyl-CoA thioesterase activity"/>
    <property type="evidence" value="ECO:0007669"/>
    <property type="project" value="TreeGrafter"/>
</dbReference>